<dbReference type="AlphaFoldDB" id="A0A2A2AD97"/>
<dbReference type="InterPro" id="IPR017788">
    <property type="entry name" value="Hda"/>
</dbReference>
<evidence type="ECO:0000259" key="2">
    <source>
        <dbReference type="Pfam" id="PF22688"/>
    </source>
</evidence>
<dbReference type="PANTHER" id="PTHR30050:SF5">
    <property type="entry name" value="DNAA REGULATORY INACTIVATOR HDA"/>
    <property type="match status" value="1"/>
</dbReference>
<dbReference type="GO" id="GO:0005886">
    <property type="term" value="C:plasma membrane"/>
    <property type="evidence" value="ECO:0007669"/>
    <property type="project" value="TreeGrafter"/>
</dbReference>
<comment type="caution">
    <text evidence="3">The sequence shown here is derived from an EMBL/GenBank/DDBJ whole genome shotgun (WGS) entry which is preliminary data.</text>
</comment>
<dbReference type="CDD" id="cd00009">
    <property type="entry name" value="AAA"/>
    <property type="match status" value="1"/>
</dbReference>
<dbReference type="EMBL" id="NSJF01000001">
    <property type="protein sequence ID" value="PAT35757.1"/>
    <property type="molecule type" value="Genomic_DNA"/>
</dbReference>
<evidence type="ECO:0000256" key="1">
    <source>
        <dbReference type="SAM" id="MobiDB-lite"/>
    </source>
</evidence>
<dbReference type="NCBIfam" id="TIGR03420">
    <property type="entry name" value="DnaA_homol_Hda"/>
    <property type="match status" value="1"/>
</dbReference>
<organism evidence="3 4">
    <name type="scientific">Vandammella animalimorsus</name>
    <dbReference type="NCBI Taxonomy" id="2029117"/>
    <lineage>
        <taxon>Bacteria</taxon>
        <taxon>Pseudomonadati</taxon>
        <taxon>Pseudomonadota</taxon>
        <taxon>Betaproteobacteria</taxon>
        <taxon>Burkholderiales</taxon>
        <taxon>Comamonadaceae</taxon>
        <taxon>Vandammella</taxon>
    </lineage>
</organism>
<feature type="domain" description="Hda lid" evidence="2">
    <location>
        <begin position="170"/>
        <end position="234"/>
    </location>
</feature>
<dbReference type="PANTHER" id="PTHR30050">
    <property type="entry name" value="CHROMOSOMAL REPLICATION INITIATOR PROTEIN DNAA"/>
    <property type="match status" value="1"/>
</dbReference>
<dbReference type="GO" id="GO:0003688">
    <property type="term" value="F:DNA replication origin binding"/>
    <property type="evidence" value="ECO:0007669"/>
    <property type="project" value="TreeGrafter"/>
</dbReference>
<dbReference type="Proteomes" id="UP000217999">
    <property type="component" value="Unassembled WGS sequence"/>
</dbReference>
<dbReference type="SUPFAM" id="SSF52540">
    <property type="entry name" value="P-loop containing nucleoside triphosphate hydrolases"/>
    <property type="match status" value="1"/>
</dbReference>
<gene>
    <name evidence="3" type="primary">hda</name>
    <name evidence="3" type="ORF">CK620_00270</name>
</gene>
<reference evidence="3 4" key="1">
    <citation type="submission" date="2017-08" db="EMBL/GenBank/DDBJ databases">
        <title>WGS of Clinical strains of the CDC Group NO-1 linked to zoonotic infections in humans.</title>
        <authorList>
            <person name="Bernier A.-M."/>
            <person name="Bernard K."/>
        </authorList>
    </citation>
    <scope>NUCLEOTIDE SEQUENCE [LARGE SCALE GENOMIC DNA]</scope>
    <source>
        <strain evidence="3 4">NML03-0146</strain>
    </source>
</reference>
<evidence type="ECO:0000313" key="4">
    <source>
        <dbReference type="Proteomes" id="UP000217999"/>
    </source>
</evidence>
<dbReference type="InterPro" id="IPR027417">
    <property type="entry name" value="P-loop_NTPase"/>
</dbReference>
<evidence type="ECO:0000313" key="3">
    <source>
        <dbReference type="EMBL" id="PAT35757.1"/>
    </source>
</evidence>
<name>A0A2A2AD97_9BURK</name>
<dbReference type="Gene3D" id="3.40.50.300">
    <property type="entry name" value="P-loop containing nucleotide triphosphate hydrolases"/>
    <property type="match status" value="1"/>
</dbReference>
<dbReference type="InterPro" id="IPR055199">
    <property type="entry name" value="Hda_lid"/>
</dbReference>
<protein>
    <submittedName>
        <fullName evidence="3">DnaA regulatory inactivator Hda</fullName>
    </submittedName>
</protein>
<proteinExistence type="predicted"/>
<dbReference type="GO" id="GO:0032297">
    <property type="term" value="P:negative regulation of DNA-templated DNA replication initiation"/>
    <property type="evidence" value="ECO:0007669"/>
    <property type="project" value="InterPro"/>
</dbReference>
<accession>A0A2A2AD97</accession>
<dbReference type="RefSeq" id="WP_095548642.1">
    <property type="nucleotide sequence ID" value="NZ_NSJF01000001.1"/>
</dbReference>
<sequence>MEQLALDIGLTPQPSFARFDPCGNEAAVQCLQEGIAQLKAPASAGAPLPVYLWGAAGTGKSHLLQSVALALQEAGLTVGWLRPDTLQAAGAQPEFNPRWRAILLDDVGQFDPATQQCAFNWFINATHPGEGQPCWVLAAGDAPPVDLPLREDLRSRLGSGLGFALQPLNDTQRQQVLQRQAQERGVTLSDEVAQYLLGRFARDLSSLSALLAQLDAHALRTQRAITIPLLRQMLEQRSPAAPTAGNAQAPRHDRG</sequence>
<dbReference type="Pfam" id="PF22688">
    <property type="entry name" value="Hda_lid"/>
    <property type="match status" value="1"/>
</dbReference>
<feature type="region of interest" description="Disordered" evidence="1">
    <location>
        <begin position="236"/>
        <end position="255"/>
    </location>
</feature>
<dbReference type="Gene3D" id="1.10.8.60">
    <property type="match status" value="1"/>
</dbReference>
<dbReference type="GO" id="GO:0006270">
    <property type="term" value="P:DNA replication initiation"/>
    <property type="evidence" value="ECO:0007669"/>
    <property type="project" value="TreeGrafter"/>
</dbReference>